<feature type="compositionally biased region" description="Basic residues" evidence="1">
    <location>
        <begin position="8"/>
        <end position="20"/>
    </location>
</feature>
<comment type="caution">
    <text evidence="3">The sequence shown here is derived from an EMBL/GenBank/DDBJ whole genome shotgun (WGS) entry which is preliminary data.</text>
</comment>
<evidence type="ECO:0000313" key="3">
    <source>
        <dbReference type="EMBL" id="RHB07198.1"/>
    </source>
</evidence>
<accession>A0A413UDI4</accession>
<reference evidence="3 4" key="1">
    <citation type="submission" date="2018-08" db="EMBL/GenBank/DDBJ databases">
        <title>A genome reference for cultivated species of the human gut microbiota.</title>
        <authorList>
            <person name="Zou Y."/>
            <person name="Xue W."/>
            <person name="Luo G."/>
        </authorList>
    </citation>
    <scope>NUCLEOTIDE SEQUENCE [LARGE SCALE GENOMIC DNA]</scope>
    <source>
        <strain evidence="3 4">AM42-13AC</strain>
    </source>
</reference>
<sequence length="832" mass="96219">MVNESIKNAKKEKKKTKKKQPKIDRFDIKEAIPFTYDEEKNMFKDLDGNYIMMVRTAGTNIFGFKDNDQYAFIRAFSRIFNNSIGAGQIYSYMIGADVDGYVADFQYFKDNLNLSNTQERIRYEILDEAQRRLKYTALTKELVDRCFVFILKGPDVFQLEQRCQEIVATLGSYQKTSILDFMDTFLVIYNFYHPQASKLFTEMAKEADDIMDYLYPTRIGMVDVGFRQCVEIDRVFCRTKYIHVYRKEPAFALMSYLATAGDIDFSMHFKPAESGALTKSLDKEIHNIERNMQKAKDASTQSKLMNQFDKTQTMVEKMVAEGDTPFDFTVFLRIKGDSVQQVNEISKDLDDSFVSMGIQFSEGVFEPLKLFNCTAPILYDYELKDRFYKTTTTATLGWMYPFVFEALYDSTQYSQDVHYPPVYIGNTIQTNGVVFYDNFTKKDDRSNYNEFIVGNSGMGKTFFLMWLIYNRCGLGYKQYILDVEGKELNKLTYELGGANIDCSNGEKGRINPLQIRFNVPDSDTGDGKVPLDQIYPLEQHIRFLRSFLNAYKGDSDEIGILHTNLIERALTHVYGLINIDFKTTAQYILDNFNSEDYPIFSDVYDTIQAWLKEIEKQPHPDRAEIERHKVCLAFLEPIAYGADANLFNGHTNVDLSANVINFNLSALQDNTGSRVLATQYYNVLSYIWTDIISDPFNRRKQLYADEFSVIMDPRYLDIMMYFQTVIKRVRKYMAGLTPATQQISDVLKDSVKEQGEAIIENSVYQFYFGLGAEGIEYFKKTHLIPESEQEFVQFANIGECYAKIGTSTAMRVRIQIGDEAFAKFTRMKDDKK</sequence>
<name>A0A413UDI4_9FIRM</name>
<evidence type="ECO:0000313" key="4">
    <source>
        <dbReference type="Proteomes" id="UP000285288"/>
    </source>
</evidence>
<dbReference type="EMBL" id="QSGD01000015">
    <property type="protein sequence ID" value="RHB07198.1"/>
    <property type="molecule type" value="Genomic_DNA"/>
</dbReference>
<feature type="domain" description="TraG P-loop" evidence="2">
    <location>
        <begin position="435"/>
        <end position="764"/>
    </location>
</feature>
<proteinExistence type="predicted"/>
<dbReference type="Proteomes" id="UP000285288">
    <property type="component" value="Unassembled WGS sequence"/>
</dbReference>
<organism evidence="3 4">
    <name type="scientific">Holdemanella biformis</name>
    <dbReference type="NCBI Taxonomy" id="1735"/>
    <lineage>
        <taxon>Bacteria</taxon>
        <taxon>Bacillati</taxon>
        <taxon>Bacillota</taxon>
        <taxon>Erysipelotrichia</taxon>
        <taxon>Erysipelotrichales</taxon>
        <taxon>Erysipelotrichaceae</taxon>
        <taxon>Holdemanella</taxon>
    </lineage>
</organism>
<dbReference type="InterPro" id="IPR027417">
    <property type="entry name" value="P-loop_NTPase"/>
</dbReference>
<dbReference type="Gene3D" id="3.40.50.300">
    <property type="entry name" value="P-loop containing nucleotide triphosphate hydrolases"/>
    <property type="match status" value="1"/>
</dbReference>
<dbReference type="AlphaFoldDB" id="A0A413UDI4"/>
<dbReference type="SUPFAM" id="SSF52540">
    <property type="entry name" value="P-loop containing nucleoside triphosphate hydrolases"/>
    <property type="match status" value="1"/>
</dbReference>
<dbReference type="InterPro" id="IPR043964">
    <property type="entry name" value="P-loop_TraG"/>
</dbReference>
<gene>
    <name evidence="3" type="ORF">DW907_05220</name>
</gene>
<dbReference type="CDD" id="cd01127">
    <property type="entry name" value="TrwB_TraG_TraD_VirD4"/>
    <property type="match status" value="1"/>
</dbReference>
<evidence type="ECO:0000259" key="2">
    <source>
        <dbReference type="Pfam" id="PF19044"/>
    </source>
</evidence>
<protein>
    <recommendedName>
        <fullName evidence="2">TraG P-loop domain-containing protein</fullName>
    </recommendedName>
</protein>
<dbReference type="Pfam" id="PF19044">
    <property type="entry name" value="P-loop_TraG"/>
    <property type="match status" value="1"/>
</dbReference>
<evidence type="ECO:0000256" key="1">
    <source>
        <dbReference type="SAM" id="MobiDB-lite"/>
    </source>
</evidence>
<dbReference type="Gene3D" id="1.10.8.730">
    <property type="match status" value="1"/>
</dbReference>
<feature type="region of interest" description="Disordered" evidence="1">
    <location>
        <begin position="1"/>
        <end position="21"/>
    </location>
</feature>